<dbReference type="PRINTS" id="PR00380">
    <property type="entry name" value="KINESINHEAVY"/>
</dbReference>
<dbReference type="InterPro" id="IPR019821">
    <property type="entry name" value="Kinesin_motor_CS"/>
</dbReference>
<proteinExistence type="inferred from homology"/>
<accession>A0A2H0ZCB2</accession>
<dbReference type="FunFam" id="3.40.850.10:FF:000053">
    <property type="entry name" value="Kinesin family"/>
    <property type="match status" value="1"/>
</dbReference>
<evidence type="ECO:0000256" key="3">
    <source>
        <dbReference type="ARBA" id="ARBA00022840"/>
    </source>
</evidence>
<feature type="binding site" evidence="6">
    <location>
        <begin position="145"/>
        <end position="152"/>
    </location>
    <ligand>
        <name>ATP</name>
        <dbReference type="ChEBI" id="CHEBI:30616"/>
    </ligand>
</feature>
<evidence type="ECO:0000313" key="11">
    <source>
        <dbReference type="EMBL" id="PIS48285.1"/>
    </source>
</evidence>
<evidence type="ECO:0000259" key="10">
    <source>
        <dbReference type="PROSITE" id="PS50067"/>
    </source>
</evidence>
<comment type="similarity">
    <text evidence="6 7">Belongs to the TRAFAC class myosin-kinesin ATPase superfamily. Kinesin family.</text>
</comment>
<keyword evidence="4 8" id="KW-0175">Coiled coil</keyword>
<evidence type="ECO:0000256" key="1">
    <source>
        <dbReference type="ARBA" id="ARBA00022701"/>
    </source>
</evidence>
<feature type="coiled-coil region" evidence="8">
    <location>
        <begin position="404"/>
        <end position="431"/>
    </location>
</feature>
<sequence>MNTAHQSSITVAVRVRPFTPAEENKLISPPGKPLFIGDGALSGSSDSTSEENGRSHLIPRGIRRIVDVVDDKMLIFDPPATNPLTSMQRNAFPNSNMRARIRDYRFVFDSLFDENTSQQQIYEATTRPLLDSILDGYNGTVFAYGATGCGKTHTISGTPTDPGVIFLTMKELYERIDALADTRLFDVNISFLEIYNETIRDLLEPETPSKKLVLREDCKKRITVSNLSSRSPASVEEVMDLLVVGNQNRTSSPTEANAASSRSHAVLQINVSSRSRTASLDQEHTFATLSIIDLAGSERAAATKNRGARLNEGANINKSLLALGNCINALCDPRRKNHVPYRDSKLTRLLKFSLGGNCKTVMIVCVSPSSQHYDETLNTLKYANRAKEIKTKLIRNRQNLDRHVGSYLKMITEQKQEIEELRNRESKVMETTIAKQRSLVDSAVSEALRSIEGLRNSIAKQHQEIWRKCFSLAKRKLLLLLKEDLHILIHSLKKLQDARSGYHPFHEKSKHLLIQAEQLVHKSNEQIINLEHIYDQHSEIDHIFSKTIDFTLKKLQESEGWTQQLTMMFESMIFHTKERFQKDLLVNSSVLFDYLVGELKPFNFASHGLSEMMSCFTALHNVDNMMEKVVNSMTAVTEIISAFNNSDYDMAIEKATSKFIQLKLQRDELSEELSSHKLANPPKLQHRGKDKRTSTSPLRSSPPRAHKRSFKVNSHHQADEHGEEDISMEDSFANRSAMDQDSSPPLRVTESRPVLDVLDLNNDTRVEKPASVPAFQDNGISPRAPLLNKGASTKVVKRDLTPLTNENLQREID</sequence>
<dbReference type="Pfam" id="PF00225">
    <property type="entry name" value="Kinesin"/>
    <property type="match status" value="1"/>
</dbReference>
<dbReference type="CDD" id="cd01370">
    <property type="entry name" value="KISc_KIP3_like"/>
    <property type="match status" value="1"/>
</dbReference>
<evidence type="ECO:0000256" key="7">
    <source>
        <dbReference type="RuleBase" id="RU000394"/>
    </source>
</evidence>
<feature type="region of interest" description="Disordered" evidence="9">
    <location>
        <begin position="673"/>
        <end position="725"/>
    </location>
</feature>
<evidence type="ECO:0000256" key="2">
    <source>
        <dbReference type="ARBA" id="ARBA00022741"/>
    </source>
</evidence>
<dbReference type="GO" id="GO:0007018">
    <property type="term" value="P:microtubule-based movement"/>
    <property type="evidence" value="ECO:0007669"/>
    <property type="project" value="InterPro"/>
</dbReference>
<evidence type="ECO:0000256" key="9">
    <source>
        <dbReference type="SAM" id="MobiDB-lite"/>
    </source>
</evidence>
<dbReference type="GO" id="GO:0008017">
    <property type="term" value="F:microtubule binding"/>
    <property type="evidence" value="ECO:0007669"/>
    <property type="project" value="InterPro"/>
</dbReference>
<evidence type="ECO:0000313" key="12">
    <source>
        <dbReference type="EMBL" id="QWW24920.1"/>
    </source>
</evidence>
<dbReference type="EMBL" id="CP076752">
    <property type="protein sequence ID" value="QWW24920.1"/>
    <property type="molecule type" value="Genomic_DNA"/>
</dbReference>
<dbReference type="GO" id="GO:0005874">
    <property type="term" value="C:microtubule"/>
    <property type="evidence" value="ECO:0007669"/>
    <property type="project" value="UniProtKB-KW"/>
</dbReference>
<dbReference type="Proteomes" id="UP000825438">
    <property type="component" value="Chromosome IV"/>
</dbReference>
<dbReference type="InterPro" id="IPR027640">
    <property type="entry name" value="Kinesin-like_fam"/>
</dbReference>
<dbReference type="PANTHER" id="PTHR47968:SF13">
    <property type="entry name" value="KINESIN-LIKE PROTEIN KIF19 ISOFORM X1"/>
    <property type="match status" value="1"/>
</dbReference>
<feature type="compositionally biased region" description="Basic residues" evidence="9">
    <location>
        <begin position="704"/>
        <end position="714"/>
    </location>
</feature>
<dbReference type="InterPro" id="IPR001752">
    <property type="entry name" value="Kinesin_motor_dom"/>
</dbReference>
<keyword evidence="3 6" id="KW-0067">ATP-binding</keyword>
<protein>
    <recommendedName>
        <fullName evidence="7">Kinesin-like protein</fullName>
    </recommendedName>
</protein>
<dbReference type="VEuPathDB" id="FungiDB:B9J08_004970"/>
<name>A0A2H0ZCB2_CANAR</name>
<dbReference type="EMBL" id="PEKT02000010">
    <property type="protein sequence ID" value="PIS48285.1"/>
    <property type="molecule type" value="Genomic_DNA"/>
</dbReference>
<dbReference type="AlphaFoldDB" id="A0A2H0ZCB2"/>
<keyword evidence="2 6" id="KW-0547">Nucleotide-binding</keyword>
<dbReference type="VEuPathDB" id="FungiDB:CJI97_005053"/>
<dbReference type="VEuPathDB" id="FungiDB:QG37_01084"/>
<feature type="region of interest" description="Disordered" evidence="9">
    <location>
        <begin position="768"/>
        <end position="791"/>
    </location>
</feature>
<dbReference type="VEuPathDB" id="FungiDB:CJJ09_004388"/>
<organism evidence="11">
    <name type="scientific">Candidozyma auris</name>
    <name type="common">Yeast</name>
    <name type="synonym">Candida auris</name>
    <dbReference type="NCBI Taxonomy" id="498019"/>
    <lineage>
        <taxon>Eukaryota</taxon>
        <taxon>Fungi</taxon>
        <taxon>Dikarya</taxon>
        <taxon>Ascomycota</taxon>
        <taxon>Saccharomycotina</taxon>
        <taxon>Pichiomycetes</taxon>
        <taxon>Metschnikowiaceae</taxon>
        <taxon>Candidozyma</taxon>
    </lineage>
</organism>
<dbReference type="Gene3D" id="3.40.850.10">
    <property type="entry name" value="Kinesin motor domain"/>
    <property type="match status" value="1"/>
</dbReference>
<dbReference type="InterPro" id="IPR027417">
    <property type="entry name" value="P-loop_NTPase"/>
</dbReference>
<evidence type="ECO:0000256" key="6">
    <source>
        <dbReference type="PROSITE-ProRule" id="PRU00283"/>
    </source>
</evidence>
<dbReference type="InterPro" id="IPR036961">
    <property type="entry name" value="Kinesin_motor_dom_sf"/>
</dbReference>
<dbReference type="GO" id="GO:0005524">
    <property type="term" value="F:ATP binding"/>
    <property type="evidence" value="ECO:0007669"/>
    <property type="project" value="UniProtKB-UniRule"/>
</dbReference>
<feature type="domain" description="Kinesin motor" evidence="10">
    <location>
        <begin position="8"/>
        <end position="389"/>
    </location>
</feature>
<evidence type="ECO:0000256" key="4">
    <source>
        <dbReference type="ARBA" id="ARBA00023054"/>
    </source>
</evidence>
<dbReference type="SMART" id="SM00129">
    <property type="entry name" value="KISc"/>
    <property type="match status" value="1"/>
</dbReference>
<dbReference type="SUPFAM" id="SSF52540">
    <property type="entry name" value="P-loop containing nucleoside triphosphate hydrolases"/>
    <property type="match status" value="1"/>
</dbReference>
<dbReference type="PANTHER" id="PTHR47968">
    <property type="entry name" value="CENTROMERE PROTEIN E"/>
    <property type="match status" value="1"/>
</dbReference>
<evidence type="ECO:0000256" key="5">
    <source>
        <dbReference type="ARBA" id="ARBA00023175"/>
    </source>
</evidence>
<reference evidence="11" key="1">
    <citation type="journal article" date="2017" name="Clin. Infect. Dis.">
        <title>Simultaneous emergence of multidrug-resistant Candida auris on 3 continents confirmed by whole-genome sequencing and epidemiological analyses.</title>
        <authorList>
            <person name="Lockhart S.R."/>
            <person name="Etienne K.A."/>
            <person name="Vallabhaneni S."/>
            <person name="Farooqi J."/>
            <person name="Chowdhary A."/>
            <person name="Govender N.P."/>
            <person name="Colombo A.L."/>
            <person name="Calvo B."/>
            <person name="Cuomo C.A."/>
            <person name="Desjardins C.A."/>
            <person name="Berkow E.L."/>
            <person name="Castanheira M."/>
            <person name="Magobo R.E."/>
            <person name="Jabeen K."/>
            <person name="Asghar R.J."/>
            <person name="Meis J.F."/>
            <person name="Jackson B."/>
            <person name="Chiller T."/>
            <person name="Litvintseva A.P."/>
        </authorList>
    </citation>
    <scope>NUCLEOTIDE SEQUENCE [LARGE SCALE GENOMIC DNA]</scope>
    <source>
        <strain evidence="11">B8441</strain>
    </source>
</reference>
<dbReference type="PROSITE" id="PS50067">
    <property type="entry name" value="KINESIN_MOTOR_2"/>
    <property type="match status" value="1"/>
</dbReference>
<dbReference type="STRING" id="498019.A0A2H0ZCB2"/>
<dbReference type="VEuPathDB" id="FungiDB:CJJ09_004387"/>
<evidence type="ECO:0000256" key="8">
    <source>
        <dbReference type="SAM" id="Coils"/>
    </source>
</evidence>
<keyword evidence="5 6" id="KW-0505">Motor protein</keyword>
<gene>
    <name evidence="11" type="ORF">B9J08_004970</name>
    <name evidence="12" type="ORF">CA7LBN_003777</name>
</gene>
<reference evidence="12" key="3">
    <citation type="submission" date="2021-06" db="EMBL/GenBank/DDBJ databases">
        <title>Candida auris outbreak in lebanese hospital.</title>
        <authorList>
            <person name="Finianos M."/>
        </authorList>
    </citation>
    <scope>NUCLEOTIDE SEQUENCE</scope>
    <source>
        <strain evidence="12">CA7LBN</strain>
    </source>
</reference>
<reference evidence="11" key="2">
    <citation type="submission" date="2017-11" db="EMBL/GenBank/DDBJ databases">
        <title>Candida auris genome assembly and annotation.</title>
        <authorList>
            <person name="Munoz J.F."/>
            <person name="Gade L.G."/>
            <person name="Chow N.A."/>
            <person name="Litvintseva A.P."/>
            <person name="Loparev V.N."/>
            <person name="Cuomo C.A."/>
        </authorList>
    </citation>
    <scope>NUCLEOTIDE SEQUENCE</scope>
    <source>
        <strain evidence="11">B8441</strain>
    </source>
</reference>
<dbReference type="VEuPathDB" id="FungiDB:CJI96_0003760"/>
<dbReference type="OMA" id="MQRNAFP"/>
<keyword evidence="1 7" id="KW-0493">Microtubule</keyword>
<feature type="compositionally biased region" description="Low complexity" evidence="9">
    <location>
        <begin position="694"/>
        <end position="703"/>
    </location>
</feature>
<dbReference type="GO" id="GO:0003777">
    <property type="term" value="F:microtubule motor activity"/>
    <property type="evidence" value="ECO:0007669"/>
    <property type="project" value="InterPro"/>
</dbReference>
<dbReference type="PROSITE" id="PS00411">
    <property type="entry name" value="KINESIN_MOTOR_1"/>
    <property type="match status" value="1"/>
</dbReference>
<dbReference type="VEuPathDB" id="FungiDB:CJJ07_003098"/>